<protein>
    <submittedName>
        <fullName evidence="1">Uncharacterized protein</fullName>
    </submittedName>
</protein>
<name>A0ABS9YJT0_9ACTN</name>
<sequence>MTTIPTGRDGRPLVTTAMAAYSLGMKPGSFRGWAARHAVTASAYQANPNGGQPTALWDLADIADCWVVAVE</sequence>
<organism evidence="1 2">
    <name type="scientific">Streptomyces cylindrosporus</name>
    <dbReference type="NCBI Taxonomy" id="2927583"/>
    <lineage>
        <taxon>Bacteria</taxon>
        <taxon>Bacillati</taxon>
        <taxon>Actinomycetota</taxon>
        <taxon>Actinomycetes</taxon>
        <taxon>Kitasatosporales</taxon>
        <taxon>Streptomycetaceae</taxon>
        <taxon>Streptomyces</taxon>
    </lineage>
</organism>
<gene>
    <name evidence="1" type="ORF">MQP27_41235</name>
</gene>
<comment type="caution">
    <text evidence="1">The sequence shown here is derived from an EMBL/GenBank/DDBJ whole genome shotgun (WGS) entry which is preliminary data.</text>
</comment>
<evidence type="ECO:0000313" key="1">
    <source>
        <dbReference type="EMBL" id="MCI3277512.1"/>
    </source>
</evidence>
<proteinExistence type="predicted"/>
<reference evidence="1" key="1">
    <citation type="submission" date="2022-03" db="EMBL/GenBank/DDBJ databases">
        <title>Streptomyces 7R015 and 7R016 isolated from Barleria lupulina in Thailand.</title>
        <authorList>
            <person name="Kanchanasin P."/>
            <person name="Phongsopitanun W."/>
            <person name="Tanasupawat S."/>
        </authorList>
    </citation>
    <scope>NUCLEOTIDE SEQUENCE</scope>
    <source>
        <strain evidence="1">7R015</strain>
    </source>
</reference>
<dbReference type="Proteomes" id="UP001165269">
    <property type="component" value="Unassembled WGS sequence"/>
</dbReference>
<accession>A0ABS9YJT0</accession>
<dbReference type="EMBL" id="JALDAY010000015">
    <property type="protein sequence ID" value="MCI3277512.1"/>
    <property type="molecule type" value="Genomic_DNA"/>
</dbReference>
<dbReference type="RefSeq" id="WP_242775302.1">
    <property type="nucleotide sequence ID" value="NZ_JALDAY010000015.1"/>
</dbReference>
<evidence type="ECO:0000313" key="2">
    <source>
        <dbReference type="Proteomes" id="UP001165269"/>
    </source>
</evidence>
<keyword evidence="2" id="KW-1185">Reference proteome</keyword>